<keyword evidence="21" id="KW-1185">Reference proteome</keyword>
<protein>
    <recommendedName>
        <fullName evidence="3">Membrane protein insertase YidC</fullName>
    </recommendedName>
    <alternativeName>
        <fullName evidence="15">Foldase YidC</fullName>
    </alternativeName>
    <alternativeName>
        <fullName evidence="14">Membrane integrase YidC</fullName>
    </alternativeName>
    <alternativeName>
        <fullName evidence="13">Membrane protein YidC</fullName>
    </alternativeName>
</protein>
<proteinExistence type="inferred from homology"/>
<dbReference type="Pfam" id="PF02096">
    <property type="entry name" value="60KD_IMP"/>
    <property type="match status" value="1"/>
</dbReference>
<dbReference type="NCBIfam" id="NF002899">
    <property type="entry name" value="PRK03449.1"/>
    <property type="match status" value="1"/>
</dbReference>
<reference evidence="20 21" key="1">
    <citation type="journal article" date="2011" name="J. Bacteriol.">
        <title>Genome sequence of the 1,4-dioxane-degrading Pseudonocardia dioxanivorans strain CB1190.</title>
        <authorList>
            <person name="Sales C.M."/>
            <person name="Mahendra S."/>
            <person name="Grostern A."/>
            <person name="Parales R.E."/>
            <person name="Goodwin L.A."/>
            <person name="Woyke T."/>
            <person name="Nolan M."/>
            <person name="Lapidus A."/>
            <person name="Chertkov O."/>
            <person name="Ovchinnikova G."/>
            <person name="Sczyrba A."/>
            <person name="Alvarez-Cohen L."/>
        </authorList>
    </citation>
    <scope>NUCLEOTIDE SEQUENCE [LARGE SCALE GENOMIC DNA]</scope>
    <source>
        <strain evidence="21">ATCC 55486 / DSM 44775 / JCM 13855 / CB1190</strain>
    </source>
</reference>
<evidence type="ECO:0000256" key="12">
    <source>
        <dbReference type="ARBA" id="ARBA00026028"/>
    </source>
</evidence>
<evidence type="ECO:0000256" key="6">
    <source>
        <dbReference type="ARBA" id="ARBA00022692"/>
    </source>
</evidence>
<dbReference type="GO" id="GO:0032977">
    <property type="term" value="F:membrane insertase activity"/>
    <property type="evidence" value="ECO:0007669"/>
    <property type="project" value="InterPro"/>
</dbReference>
<gene>
    <name evidence="20" type="ordered locus">Psed_4613</name>
</gene>
<name>F4D0G6_PSEUX</name>
<dbReference type="PANTHER" id="PTHR12428">
    <property type="entry name" value="OXA1"/>
    <property type="match status" value="1"/>
</dbReference>
<dbReference type="GO" id="GO:0015031">
    <property type="term" value="P:protein transport"/>
    <property type="evidence" value="ECO:0007669"/>
    <property type="project" value="UniProtKB-KW"/>
</dbReference>
<evidence type="ECO:0000256" key="3">
    <source>
        <dbReference type="ARBA" id="ARBA00015325"/>
    </source>
</evidence>
<evidence type="ECO:0000256" key="16">
    <source>
        <dbReference type="RuleBase" id="RU003945"/>
    </source>
</evidence>
<evidence type="ECO:0000256" key="9">
    <source>
        <dbReference type="ARBA" id="ARBA00023136"/>
    </source>
</evidence>
<evidence type="ECO:0000256" key="2">
    <source>
        <dbReference type="ARBA" id="ARBA00010527"/>
    </source>
</evidence>
<sequence length="391" mass="41367">MLNFLYYPVSAVMWFWHQAFALVLGPSSGFAWALSVVFLVLTLRAIMIKPFLSQVRSGRRMRALAPQLAEIRKRHANDKQKMLAETQKLQKEHGVSTLGGCLPLLIQMPVFLALLHVLRYFNRPGLTFEQNAAIGNYVFGPDEVRSFLEARLFGAPLSSWVSMPQSLLDSFGSHVERWEVVVVAVPLMLLAAVATHITARNSQRQQLAAQTAPPEPGTQAAQMAGFMKLTPWIFPLGVILGGLFFTFPIAILLYWLTNNGWTMVQQHLVHKAMDREEAAQAEQKAAVAAVTAPKPGVRPPAVTRKPGAKPVAGSGSPAETAAVGGSGPAAAGPGVSGSAAAAVGRAASGGGGAARAAARRGGSASARRPAGTSGKAAAGRKKSGARKGGRR</sequence>
<dbReference type="eggNOG" id="COG0706">
    <property type="taxonomic scope" value="Bacteria"/>
</dbReference>
<accession>F4D0G6</accession>
<keyword evidence="10" id="KW-0143">Chaperone</keyword>
<evidence type="ECO:0000256" key="13">
    <source>
        <dbReference type="ARBA" id="ARBA00031538"/>
    </source>
</evidence>
<organism evidence="20 21">
    <name type="scientific">Pseudonocardia dioxanivorans (strain ATCC 55486 / DSM 44775 / JCM 13855 / CB1190)</name>
    <dbReference type="NCBI Taxonomy" id="675635"/>
    <lineage>
        <taxon>Bacteria</taxon>
        <taxon>Bacillati</taxon>
        <taxon>Actinomycetota</taxon>
        <taxon>Actinomycetes</taxon>
        <taxon>Pseudonocardiales</taxon>
        <taxon>Pseudonocardiaceae</taxon>
        <taxon>Pseudonocardia</taxon>
    </lineage>
</organism>
<dbReference type="NCBIfam" id="TIGR03592">
    <property type="entry name" value="yidC_oxa1_cterm"/>
    <property type="match status" value="1"/>
</dbReference>
<comment type="subcellular location">
    <subcellularLocation>
        <location evidence="1">Cell membrane</location>
        <topology evidence="1">Multi-pass membrane protein</topology>
    </subcellularLocation>
    <subcellularLocation>
        <location evidence="16">Membrane</location>
        <topology evidence="16">Multi-pass membrane protein</topology>
    </subcellularLocation>
</comment>
<keyword evidence="9 18" id="KW-0472">Membrane</keyword>
<feature type="transmembrane region" description="Helical" evidence="18">
    <location>
        <begin position="30"/>
        <end position="52"/>
    </location>
</feature>
<feature type="compositionally biased region" description="Basic residues" evidence="17">
    <location>
        <begin position="378"/>
        <end position="391"/>
    </location>
</feature>
<feature type="region of interest" description="Disordered" evidence="17">
    <location>
        <begin position="289"/>
        <end position="391"/>
    </location>
</feature>
<dbReference type="InterPro" id="IPR028055">
    <property type="entry name" value="YidC/Oxa/ALB_C"/>
</dbReference>
<feature type="transmembrane region" description="Helical" evidence="18">
    <location>
        <begin position="180"/>
        <end position="199"/>
    </location>
</feature>
<dbReference type="InterPro" id="IPR001708">
    <property type="entry name" value="YidC/ALB3/OXA1/COX18"/>
</dbReference>
<dbReference type="CDD" id="cd20070">
    <property type="entry name" value="5TM_YidC_Alb3"/>
    <property type="match status" value="1"/>
</dbReference>
<dbReference type="GO" id="GO:0051205">
    <property type="term" value="P:protein insertion into membrane"/>
    <property type="evidence" value="ECO:0007669"/>
    <property type="project" value="TreeGrafter"/>
</dbReference>
<keyword evidence="5" id="KW-1003">Cell membrane</keyword>
<evidence type="ECO:0000256" key="7">
    <source>
        <dbReference type="ARBA" id="ARBA00022927"/>
    </source>
</evidence>
<keyword evidence="8 18" id="KW-1133">Transmembrane helix</keyword>
<evidence type="ECO:0000256" key="17">
    <source>
        <dbReference type="SAM" id="MobiDB-lite"/>
    </source>
</evidence>
<feature type="transmembrane region" description="Helical" evidence="18">
    <location>
        <begin position="232"/>
        <end position="256"/>
    </location>
</feature>
<evidence type="ECO:0000256" key="1">
    <source>
        <dbReference type="ARBA" id="ARBA00004651"/>
    </source>
</evidence>
<feature type="domain" description="Membrane insertase YidC/Oxa/ALB C-terminal" evidence="19">
    <location>
        <begin position="32"/>
        <end position="271"/>
    </location>
</feature>
<evidence type="ECO:0000256" key="10">
    <source>
        <dbReference type="ARBA" id="ARBA00023186"/>
    </source>
</evidence>
<dbReference type="HOGENOM" id="CLU_036138_3_0_11"/>
<evidence type="ECO:0000256" key="5">
    <source>
        <dbReference type="ARBA" id="ARBA00022475"/>
    </source>
</evidence>
<dbReference type="PANTHER" id="PTHR12428:SF65">
    <property type="entry name" value="CYTOCHROME C OXIDASE ASSEMBLY PROTEIN COX18, MITOCHONDRIAL"/>
    <property type="match status" value="1"/>
</dbReference>
<comment type="similarity">
    <text evidence="2">Belongs to the OXA1/ALB3/YidC family. Type 1 subfamily.</text>
</comment>
<dbReference type="Proteomes" id="UP000007809">
    <property type="component" value="Chromosome"/>
</dbReference>
<feature type="compositionally biased region" description="Low complexity" evidence="17">
    <location>
        <begin position="354"/>
        <end position="377"/>
    </location>
</feature>
<keyword evidence="6 16" id="KW-0812">Transmembrane</keyword>
<dbReference type="KEGG" id="pdx:Psed_4613"/>
<evidence type="ECO:0000256" key="4">
    <source>
        <dbReference type="ARBA" id="ARBA00022448"/>
    </source>
</evidence>
<evidence type="ECO:0000256" key="14">
    <source>
        <dbReference type="ARBA" id="ARBA00033245"/>
    </source>
</evidence>
<evidence type="ECO:0000259" key="19">
    <source>
        <dbReference type="Pfam" id="PF02096"/>
    </source>
</evidence>
<comment type="function">
    <text evidence="11">Required for the insertion and/or proper folding and/or complex formation of integral membrane proteins into the membrane. Involved in integration of membrane proteins that insert both dependently and independently of the Sec translocase complex, as well as at least some lipoproteins. Aids folding of multispanning membrane proteins.</text>
</comment>
<dbReference type="InterPro" id="IPR047196">
    <property type="entry name" value="YidC_ALB_C"/>
</dbReference>
<keyword evidence="7" id="KW-0653">Protein transport</keyword>
<dbReference type="STRING" id="675635.Psed_4613"/>
<feature type="compositionally biased region" description="Low complexity" evidence="17">
    <location>
        <begin position="328"/>
        <end position="346"/>
    </location>
</feature>
<evidence type="ECO:0000256" key="8">
    <source>
        <dbReference type="ARBA" id="ARBA00022989"/>
    </source>
</evidence>
<dbReference type="OrthoDB" id="9780552at2"/>
<evidence type="ECO:0000256" key="18">
    <source>
        <dbReference type="SAM" id="Phobius"/>
    </source>
</evidence>
<dbReference type="EMBL" id="CP002593">
    <property type="protein sequence ID" value="AEA26762.1"/>
    <property type="molecule type" value="Genomic_DNA"/>
</dbReference>
<evidence type="ECO:0000256" key="11">
    <source>
        <dbReference type="ARBA" id="ARBA00025034"/>
    </source>
</evidence>
<evidence type="ECO:0000256" key="15">
    <source>
        <dbReference type="ARBA" id="ARBA00033342"/>
    </source>
</evidence>
<keyword evidence="4" id="KW-0813">Transport</keyword>
<dbReference type="GO" id="GO:0005886">
    <property type="term" value="C:plasma membrane"/>
    <property type="evidence" value="ECO:0007669"/>
    <property type="project" value="UniProtKB-SubCell"/>
</dbReference>
<evidence type="ECO:0000313" key="21">
    <source>
        <dbReference type="Proteomes" id="UP000007809"/>
    </source>
</evidence>
<comment type="subunit">
    <text evidence="12">Interacts with the Sec translocase complex via SecD. Specifically interacts with transmembrane segments of nascent integral membrane proteins during membrane integration.</text>
</comment>
<dbReference type="RefSeq" id="WP_013676675.1">
    <property type="nucleotide sequence ID" value="NC_015312.1"/>
</dbReference>
<dbReference type="AlphaFoldDB" id="F4D0G6"/>
<evidence type="ECO:0000313" key="20">
    <source>
        <dbReference type="EMBL" id="AEA26762.1"/>
    </source>
</evidence>